<evidence type="ECO:0000256" key="5">
    <source>
        <dbReference type="ARBA" id="ARBA00023065"/>
    </source>
</evidence>
<proteinExistence type="inferred from homology"/>
<comment type="caution">
    <text evidence="12">The sequence shown here is derived from an EMBL/GenBank/DDBJ whole genome shotgun (WGS) entry which is preliminary data.</text>
</comment>
<protein>
    <submittedName>
        <fullName evidence="12">TWiK family of potassium channels protein 18</fullName>
    </submittedName>
</protein>
<keyword evidence="4 10" id="KW-1133">Transmembrane helix</keyword>
<feature type="transmembrane region" description="Helical" evidence="10">
    <location>
        <begin position="244"/>
        <end position="265"/>
    </location>
</feature>
<evidence type="ECO:0000256" key="1">
    <source>
        <dbReference type="ARBA" id="ARBA00004141"/>
    </source>
</evidence>
<dbReference type="OrthoDB" id="297496at2759"/>
<keyword evidence="13" id="KW-1185">Reference proteome</keyword>
<evidence type="ECO:0000256" key="3">
    <source>
        <dbReference type="ARBA" id="ARBA00022692"/>
    </source>
</evidence>
<evidence type="ECO:0000313" key="13">
    <source>
        <dbReference type="Proteomes" id="UP000242188"/>
    </source>
</evidence>
<dbReference type="PANTHER" id="PTHR11003:SF334">
    <property type="entry name" value="FI03418P"/>
    <property type="match status" value="1"/>
</dbReference>
<feature type="transmembrane region" description="Helical" evidence="10">
    <location>
        <begin position="143"/>
        <end position="168"/>
    </location>
</feature>
<evidence type="ECO:0000256" key="6">
    <source>
        <dbReference type="ARBA" id="ARBA00023136"/>
    </source>
</evidence>
<evidence type="ECO:0000256" key="4">
    <source>
        <dbReference type="ARBA" id="ARBA00022989"/>
    </source>
</evidence>
<feature type="domain" description="Potassium channel" evidence="11">
    <location>
        <begin position="383"/>
        <end position="461"/>
    </location>
</feature>
<dbReference type="AlphaFoldDB" id="A0A210QTX8"/>
<keyword evidence="6 10" id="KW-0472">Membrane</keyword>
<evidence type="ECO:0000256" key="10">
    <source>
        <dbReference type="SAM" id="Phobius"/>
    </source>
</evidence>
<comment type="similarity">
    <text evidence="8">Belongs to the two pore domain potassium channel (TC 1.A.1.8) family.</text>
</comment>
<dbReference type="GO" id="GO:0030322">
    <property type="term" value="P:stabilization of membrane potential"/>
    <property type="evidence" value="ECO:0007669"/>
    <property type="project" value="TreeGrafter"/>
</dbReference>
<dbReference type="PANTHER" id="PTHR11003">
    <property type="entry name" value="POTASSIUM CHANNEL, SUBFAMILY K"/>
    <property type="match status" value="1"/>
</dbReference>
<dbReference type="STRING" id="6573.A0A210QTX8"/>
<dbReference type="PRINTS" id="PR01333">
    <property type="entry name" value="2POREKCHANEL"/>
</dbReference>
<feature type="region of interest" description="Disordered" evidence="9">
    <location>
        <begin position="106"/>
        <end position="130"/>
    </location>
</feature>
<dbReference type="EMBL" id="NEDP02001925">
    <property type="protein sequence ID" value="OWF52167.1"/>
    <property type="molecule type" value="Genomic_DNA"/>
</dbReference>
<dbReference type="GO" id="GO:0005886">
    <property type="term" value="C:plasma membrane"/>
    <property type="evidence" value="ECO:0007669"/>
    <property type="project" value="TreeGrafter"/>
</dbReference>
<feature type="transmembrane region" description="Helical" evidence="10">
    <location>
        <begin position="377"/>
        <end position="398"/>
    </location>
</feature>
<evidence type="ECO:0000259" key="11">
    <source>
        <dbReference type="Pfam" id="PF07885"/>
    </source>
</evidence>
<feature type="transmembrane region" description="Helical" evidence="10">
    <location>
        <begin position="277"/>
        <end position="298"/>
    </location>
</feature>
<sequence length="481" mass="53972">MESGSIKEHMSDYDTGSDEEIERILSKADTEIVHDGEDDIHLNVSRVSRVSSRRDDDIHQENVSFTAAENGHCSEGDDPYNVPPGRKSGCCACCFCGKARKHKNHEVYPKSSPHSKALNKKPQTRAKSQNRRGKRCIKCCKQFVAFLFSHIGMCSLVVAYSILGGFIFKELEAPYEKTARANVAANRKVQVDRLWNITFLYNVFHTANWTVAADDILRDFQTLIYKATKENGWDGKDGEGEVQWSFAGALLYSITVITTIGYGHIAPKTANGRMVTVVYALFGIPLTLLCLANMGSFLANCFRFLYKNVCLAVIWLCCPSQAKWHRQSDSRIKTPTKEEADLIRSSKKGELHDEVTIVIGDKTSNTNNKNEKVRVPILVSLMLIAAYIFGGATLFAMWEGWDYLVGSYFCFITLSTVGFGDFVPGAGVYSFSNNQKLIICAFYLIFGLSLIAMCFELMQEEVRAKFRWLGLKCGIIDDERK</sequence>
<dbReference type="InterPro" id="IPR003280">
    <property type="entry name" value="2pore_dom_K_chnl"/>
</dbReference>
<feature type="domain" description="Potassium channel" evidence="11">
    <location>
        <begin position="224"/>
        <end position="299"/>
    </location>
</feature>
<feature type="transmembrane region" description="Helical" evidence="10">
    <location>
        <begin position="437"/>
        <end position="458"/>
    </location>
</feature>
<evidence type="ECO:0000256" key="7">
    <source>
        <dbReference type="ARBA" id="ARBA00023303"/>
    </source>
</evidence>
<comment type="subcellular location">
    <subcellularLocation>
        <location evidence="1">Membrane</location>
        <topology evidence="1">Multi-pass membrane protein</topology>
    </subcellularLocation>
</comment>
<keyword evidence="3 8" id="KW-0812">Transmembrane</keyword>
<organism evidence="12 13">
    <name type="scientific">Mizuhopecten yessoensis</name>
    <name type="common">Japanese scallop</name>
    <name type="synonym">Patinopecten yessoensis</name>
    <dbReference type="NCBI Taxonomy" id="6573"/>
    <lineage>
        <taxon>Eukaryota</taxon>
        <taxon>Metazoa</taxon>
        <taxon>Spiralia</taxon>
        <taxon>Lophotrochozoa</taxon>
        <taxon>Mollusca</taxon>
        <taxon>Bivalvia</taxon>
        <taxon>Autobranchia</taxon>
        <taxon>Pteriomorphia</taxon>
        <taxon>Pectinida</taxon>
        <taxon>Pectinoidea</taxon>
        <taxon>Pectinidae</taxon>
        <taxon>Mizuhopecten</taxon>
    </lineage>
</organism>
<evidence type="ECO:0000256" key="9">
    <source>
        <dbReference type="SAM" id="MobiDB-lite"/>
    </source>
</evidence>
<keyword evidence="2 8" id="KW-0813">Transport</keyword>
<accession>A0A210QTX8</accession>
<feature type="transmembrane region" description="Helical" evidence="10">
    <location>
        <begin position="404"/>
        <end position="425"/>
    </location>
</feature>
<dbReference type="Gene3D" id="1.10.287.70">
    <property type="match status" value="1"/>
</dbReference>
<keyword evidence="5 8" id="KW-0406">Ion transport</keyword>
<reference evidence="12 13" key="1">
    <citation type="journal article" date="2017" name="Nat. Ecol. Evol.">
        <title>Scallop genome provides insights into evolution of bilaterian karyotype and development.</title>
        <authorList>
            <person name="Wang S."/>
            <person name="Zhang J."/>
            <person name="Jiao W."/>
            <person name="Li J."/>
            <person name="Xun X."/>
            <person name="Sun Y."/>
            <person name="Guo X."/>
            <person name="Huan P."/>
            <person name="Dong B."/>
            <person name="Zhang L."/>
            <person name="Hu X."/>
            <person name="Sun X."/>
            <person name="Wang J."/>
            <person name="Zhao C."/>
            <person name="Wang Y."/>
            <person name="Wang D."/>
            <person name="Huang X."/>
            <person name="Wang R."/>
            <person name="Lv J."/>
            <person name="Li Y."/>
            <person name="Zhang Z."/>
            <person name="Liu B."/>
            <person name="Lu W."/>
            <person name="Hui Y."/>
            <person name="Liang J."/>
            <person name="Zhou Z."/>
            <person name="Hou R."/>
            <person name="Li X."/>
            <person name="Liu Y."/>
            <person name="Li H."/>
            <person name="Ning X."/>
            <person name="Lin Y."/>
            <person name="Zhao L."/>
            <person name="Xing Q."/>
            <person name="Dou J."/>
            <person name="Li Y."/>
            <person name="Mao J."/>
            <person name="Guo H."/>
            <person name="Dou H."/>
            <person name="Li T."/>
            <person name="Mu C."/>
            <person name="Jiang W."/>
            <person name="Fu Q."/>
            <person name="Fu X."/>
            <person name="Miao Y."/>
            <person name="Liu J."/>
            <person name="Yu Q."/>
            <person name="Li R."/>
            <person name="Liao H."/>
            <person name="Li X."/>
            <person name="Kong Y."/>
            <person name="Jiang Z."/>
            <person name="Chourrout D."/>
            <person name="Li R."/>
            <person name="Bao Z."/>
        </authorList>
    </citation>
    <scope>NUCLEOTIDE SEQUENCE [LARGE SCALE GENOMIC DNA]</scope>
    <source>
        <strain evidence="12 13">PY_sf001</strain>
    </source>
</reference>
<keyword evidence="7 8" id="KW-0407">Ion channel</keyword>
<evidence type="ECO:0000256" key="8">
    <source>
        <dbReference type="RuleBase" id="RU003857"/>
    </source>
</evidence>
<name>A0A210QTX8_MIZYE</name>
<dbReference type="GO" id="GO:0022841">
    <property type="term" value="F:potassium ion leak channel activity"/>
    <property type="evidence" value="ECO:0007669"/>
    <property type="project" value="TreeGrafter"/>
</dbReference>
<dbReference type="SUPFAM" id="SSF81324">
    <property type="entry name" value="Voltage-gated potassium channels"/>
    <property type="match status" value="2"/>
</dbReference>
<dbReference type="Proteomes" id="UP000242188">
    <property type="component" value="Unassembled WGS sequence"/>
</dbReference>
<gene>
    <name evidence="12" type="ORF">KP79_PYT15723</name>
</gene>
<evidence type="ECO:0000256" key="2">
    <source>
        <dbReference type="ARBA" id="ARBA00022448"/>
    </source>
</evidence>
<dbReference type="Pfam" id="PF07885">
    <property type="entry name" value="Ion_trans_2"/>
    <property type="match status" value="2"/>
</dbReference>
<dbReference type="GO" id="GO:0015271">
    <property type="term" value="F:outward rectifier potassium channel activity"/>
    <property type="evidence" value="ECO:0007669"/>
    <property type="project" value="TreeGrafter"/>
</dbReference>
<feature type="compositionally biased region" description="Basic residues" evidence="9">
    <location>
        <begin position="117"/>
        <end position="130"/>
    </location>
</feature>
<dbReference type="InterPro" id="IPR013099">
    <property type="entry name" value="K_chnl_dom"/>
</dbReference>
<evidence type="ECO:0000313" key="12">
    <source>
        <dbReference type="EMBL" id="OWF52167.1"/>
    </source>
</evidence>